<dbReference type="Proteomes" id="UP000287033">
    <property type="component" value="Unassembled WGS sequence"/>
</dbReference>
<evidence type="ECO:0000313" key="2">
    <source>
        <dbReference type="Proteomes" id="UP000287033"/>
    </source>
</evidence>
<organism evidence="1 2">
    <name type="scientific">Chiloscyllium punctatum</name>
    <name type="common">Brownbanded bambooshark</name>
    <name type="synonym">Hemiscyllium punctatum</name>
    <dbReference type="NCBI Taxonomy" id="137246"/>
    <lineage>
        <taxon>Eukaryota</taxon>
        <taxon>Metazoa</taxon>
        <taxon>Chordata</taxon>
        <taxon>Craniata</taxon>
        <taxon>Vertebrata</taxon>
        <taxon>Chondrichthyes</taxon>
        <taxon>Elasmobranchii</taxon>
        <taxon>Galeomorphii</taxon>
        <taxon>Galeoidea</taxon>
        <taxon>Orectolobiformes</taxon>
        <taxon>Hemiscylliidae</taxon>
        <taxon>Chiloscyllium</taxon>
    </lineage>
</organism>
<sequence length="34" mass="3859">WLAVRTAKLRDFALLHQIGCVKVGSRTYLNIICV</sequence>
<gene>
    <name evidence="1" type="ORF">chiPu_0027714</name>
</gene>
<dbReference type="EMBL" id="BEZZ01111698">
    <property type="protein sequence ID" value="GCC43801.1"/>
    <property type="molecule type" value="Genomic_DNA"/>
</dbReference>
<accession>A0A401TM96</accession>
<proteinExistence type="predicted"/>
<protein>
    <submittedName>
        <fullName evidence="1">Uncharacterized protein</fullName>
    </submittedName>
</protein>
<keyword evidence="2" id="KW-1185">Reference proteome</keyword>
<feature type="non-terminal residue" evidence="1">
    <location>
        <position position="1"/>
    </location>
</feature>
<name>A0A401TM96_CHIPU</name>
<reference evidence="1 2" key="1">
    <citation type="journal article" date="2018" name="Nat. Ecol. Evol.">
        <title>Shark genomes provide insights into elasmobranch evolution and the origin of vertebrates.</title>
        <authorList>
            <person name="Hara Y"/>
            <person name="Yamaguchi K"/>
            <person name="Onimaru K"/>
            <person name="Kadota M"/>
            <person name="Koyanagi M"/>
            <person name="Keeley SD"/>
            <person name="Tatsumi K"/>
            <person name="Tanaka K"/>
            <person name="Motone F"/>
            <person name="Kageyama Y"/>
            <person name="Nozu R"/>
            <person name="Adachi N"/>
            <person name="Nishimura O"/>
            <person name="Nakagawa R"/>
            <person name="Tanegashima C"/>
            <person name="Kiyatake I"/>
            <person name="Matsumoto R"/>
            <person name="Murakumo K"/>
            <person name="Nishida K"/>
            <person name="Terakita A"/>
            <person name="Kuratani S"/>
            <person name="Sato K"/>
            <person name="Hyodo S Kuraku.S."/>
        </authorList>
    </citation>
    <scope>NUCLEOTIDE SEQUENCE [LARGE SCALE GENOMIC DNA]</scope>
</reference>
<comment type="caution">
    <text evidence="1">The sequence shown here is derived from an EMBL/GenBank/DDBJ whole genome shotgun (WGS) entry which is preliminary data.</text>
</comment>
<dbReference type="AlphaFoldDB" id="A0A401TM96"/>
<evidence type="ECO:0000313" key="1">
    <source>
        <dbReference type="EMBL" id="GCC43801.1"/>
    </source>
</evidence>